<organism evidence="10 11">
    <name type="scientific">SAR86 cluster bacterium</name>
    <dbReference type="NCBI Taxonomy" id="2030880"/>
    <lineage>
        <taxon>Bacteria</taxon>
        <taxon>Pseudomonadati</taxon>
        <taxon>Pseudomonadota</taxon>
        <taxon>Gammaproteobacteria</taxon>
        <taxon>SAR86 cluster</taxon>
    </lineage>
</organism>
<reference evidence="10" key="1">
    <citation type="submission" date="2020-10" db="EMBL/GenBank/DDBJ databases">
        <title>Microbiome of the Black Sea water column analyzed by genome centric metagenomics.</title>
        <authorList>
            <person name="Cabello-Yeves P.J."/>
            <person name="Callieri C."/>
            <person name="Picazo A."/>
            <person name="Mehrshad M."/>
            <person name="Haro-Moreno J.M."/>
            <person name="Roda-Garcia J."/>
            <person name="Dzembekova N."/>
            <person name="Slabakova V."/>
            <person name="Slabakova N."/>
            <person name="Moncheva S."/>
            <person name="Rodriguez-Valera F."/>
        </authorList>
    </citation>
    <scope>NUCLEOTIDE SEQUENCE</scope>
    <source>
        <strain evidence="10">BS30m-G43</strain>
    </source>
</reference>
<dbReference type="PROSITE" id="PS50850">
    <property type="entry name" value="MFS"/>
    <property type="match status" value="1"/>
</dbReference>
<evidence type="ECO:0000256" key="3">
    <source>
        <dbReference type="ARBA" id="ARBA00022692"/>
    </source>
</evidence>
<keyword evidence="3 8" id="KW-0812">Transmembrane</keyword>
<feature type="transmembrane region" description="Helical" evidence="8">
    <location>
        <begin position="99"/>
        <end position="123"/>
    </location>
</feature>
<comment type="caution">
    <text evidence="10">The sequence shown here is derived from an EMBL/GenBank/DDBJ whole genome shotgun (WGS) entry which is preliminary data.</text>
</comment>
<dbReference type="PANTHER" id="PTHR11662:SF399">
    <property type="entry name" value="FI19708P1-RELATED"/>
    <property type="match status" value="1"/>
</dbReference>
<feature type="transmembrane region" description="Helical" evidence="8">
    <location>
        <begin position="135"/>
        <end position="159"/>
    </location>
</feature>
<feature type="transmembrane region" description="Helical" evidence="8">
    <location>
        <begin position="301"/>
        <end position="322"/>
    </location>
</feature>
<keyword evidence="4" id="KW-0769">Symport</keyword>
<dbReference type="PANTHER" id="PTHR11662">
    <property type="entry name" value="SOLUTE CARRIER FAMILY 17"/>
    <property type="match status" value="1"/>
</dbReference>
<dbReference type="FunFam" id="1.20.1250.20:FF:000423">
    <property type="entry name" value="Putative inorganic phosphate cotransporter-like Protein"/>
    <property type="match status" value="1"/>
</dbReference>
<feature type="transmembrane region" description="Helical" evidence="8">
    <location>
        <begin position="265"/>
        <end position="289"/>
    </location>
</feature>
<evidence type="ECO:0000313" key="11">
    <source>
        <dbReference type="Proteomes" id="UP000705230"/>
    </source>
</evidence>
<dbReference type="InterPro" id="IPR011701">
    <property type="entry name" value="MFS"/>
</dbReference>
<dbReference type="FunFam" id="1.20.1250.20:FF:000003">
    <property type="entry name" value="Solute carrier family 17 member 3"/>
    <property type="match status" value="1"/>
</dbReference>
<evidence type="ECO:0000256" key="6">
    <source>
        <dbReference type="ARBA" id="ARBA00023136"/>
    </source>
</evidence>
<dbReference type="CDD" id="cd17380">
    <property type="entry name" value="MFS_SLC17A9_like"/>
    <property type="match status" value="1"/>
</dbReference>
<proteinExistence type="inferred from homology"/>
<evidence type="ECO:0000259" key="9">
    <source>
        <dbReference type="PROSITE" id="PS50850"/>
    </source>
</evidence>
<dbReference type="InterPro" id="IPR050382">
    <property type="entry name" value="MFS_Na/Anion_cotransporter"/>
</dbReference>
<accession>A0A937J7X9</accession>
<keyword evidence="2" id="KW-0813">Transport</keyword>
<dbReference type="EMBL" id="JADHSG010000004">
    <property type="protein sequence ID" value="MBL6903350.1"/>
    <property type="molecule type" value="Genomic_DNA"/>
</dbReference>
<feature type="transmembrane region" description="Helical" evidence="8">
    <location>
        <begin position="165"/>
        <end position="181"/>
    </location>
</feature>
<comment type="subcellular location">
    <subcellularLocation>
        <location evidence="1">Membrane</location>
        <topology evidence="1">Multi-pass membrane protein</topology>
    </subcellularLocation>
</comment>
<dbReference type="InterPro" id="IPR020846">
    <property type="entry name" value="MFS_dom"/>
</dbReference>
<dbReference type="Proteomes" id="UP000705230">
    <property type="component" value="Unassembled WGS sequence"/>
</dbReference>
<evidence type="ECO:0000313" key="10">
    <source>
        <dbReference type="EMBL" id="MBL6903350.1"/>
    </source>
</evidence>
<feature type="transmembrane region" description="Helical" evidence="8">
    <location>
        <begin position="46"/>
        <end position="63"/>
    </location>
</feature>
<name>A0A937J7X9_9GAMM</name>
<dbReference type="InterPro" id="IPR044777">
    <property type="entry name" value="SLC17A9-like"/>
</dbReference>
<keyword evidence="6 8" id="KW-0472">Membrane</keyword>
<feature type="domain" description="Major facilitator superfamily (MFS) profile" evidence="9">
    <location>
        <begin position="9"/>
        <end position="419"/>
    </location>
</feature>
<dbReference type="Gene3D" id="1.20.1250.20">
    <property type="entry name" value="MFS general substrate transporter like domains"/>
    <property type="match status" value="2"/>
</dbReference>
<evidence type="ECO:0000256" key="5">
    <source>
        <dbReference type="ARBA" id="ARBA00022989"/>
    </source>
</evidence>
<comment type="similarity">
    <text evidence="7">Belongs to the major facilitator superfamily. Phthalate permease family.</text>
</comment>
<evidence type="ECO:0000256" key="4">
    <source>
        <dbReference type="ARBA" id="ARBA00022847"/>
    </source>
</evidence>
<feature type="transmembrane region" description="Helical" evidence="8">
    <location>
        <begin position="363"/>
        <end position="384"/>
    </location>
</feature>
<feature type="transmembrane region" description="Helical" evidence="8">
    <location>
        <begin position="75"/>
        <end position="93"/>
    </location>
</feature>
<dbReference type="InterPro" id="IPR036259">
    <property type="entry name" value="MFS_trans_sf"/>
</dbReference>
<gene>
    <name evidence="10" type="ORF">ISR29_04025</name>
</gene>
<evidence type="ECO:0000256" key="1">
    <source>
        <dbReference type="ARBA" id="ARBA00004141"/>
    </source>
</evidence>
<dbReference type="GO" id="GO:0016020">
    <property type="term" value="C:membrane"/>
    <property type="evidence" value="ECO:0007669"/>
    <property type="project" value="UniProtKB-SubCell"/>
</dbReference>
<feature type="transmembrane region" description="Helical" evidence="8">
    <location>
        <begin position="396"/>
        <end position="414"/>
    </location>
</feature>
<evidence type="ECO:0000256" key="2">
    <source>
        <dbReference type="ARBA" id="ARBA00022448"/>
    </source>
</evidence>
<protein>
    <submittedName>
        <fullName evidence="10">ACS family MFS transporter</fullName>
    </submittedName>
</protein>
<dbReference type="GO" id="GO:0015293">
    <property type="term" value="F:symporter activity"/>
    <property type="evidence" value="ECO:0007669"/>
    <property type="project" value="UniProtKB-KW"/>
</dbReference>
<sequence length="422" mass="46501">MNFPYRFRLISLSTLAVFICYIDRINISVAAVEIQDQFGWDNTQLGLVFSSFFAGYIFTQYLGGFLADRYGGKRVLGYGVLLWSFFTILTPAAAHHSFFFLIIVRVLMGLGEGITFPAWHSLYARWIPYQERTRAIAFTNSGIPLGSIFAYIMTPIIMIMLGWEWAFYSFGALGVVWFFFWHRNITSLPTDHPDIAQKELDFILAEAPAKEKAPKLPAFKKLIKNKPLWAIIVAHFCVNWPLFVLISWLPIFIKDGLGVSYQDDTATFILLILVPSLVSVVFVNVGGYLSDFFIQKGHRILTVRKISTVIGFGGSSLALAILPSVGSIIGVMTMLSITNMCAGLGTGGYSVNHADIGPKHTGSIMGISSTIATIPGIVGVAISGVLVDVTGSFDSVFYLSSAILLFGGIFYLTFASTTKQFD</sequence>
<dbReference type="SUPFAM" id="SSF103473">
    <property type="entry name" value="MFS general substrate transporter"/>
    <property type="match status" value="1"/>
</dbReference>
<dbReference type="AlphaFoldDB" id="A0A937J7X9"/>
<keyword evidence="5 8" id="KW-1133">Transmembrane helix</keyword>
<feature type="transmembrane region" description="Helical" evidence="8">
    <location>
        <begin position="228"/>
        <end position="253"/>
    </location>
</feature>
<dbReference type="Pfam" id="PF07690">
    <property type="entry name" value="MFS_1"/>
    <property type="match status" value="1"/>
</dbReference>
<evidence type="ECO:0000256" key="8">
    <source>
        <dbReference type="SAM" id="Phobius"/>
    </source>
</evidence>
<evidence type="ECO:0000256" key="7">
    <source>
        <dbReference type="ARBA" id="ARBA00038514"/>
    </source>
</evidence>